<evidence type="ECO:0000259" key="1">
    <source>
        <dbReference type="Pfam" id="PF14491"/>
    </source>
</evidence>
<dbReference type="AlphaFoldDB" id="A0A345RRL7"/>
<dbReference type="Pfam" id="PF14491">
    <property type="entry name" value="DUF4435"/>
    <property type="match status" value="1"/>
</dbReference>
<dbReference type="InterPro" id="IPR029492">
    <property type="entry name" value="DUF4435"/>
</dbReference>
<dbReference type="Proteomes" id="UP000253720">
    <property type="component" value="Chromosome"/>
</dbReference>
<name>A0A345RRL7_9PSED</name>
<accession>A0A345RRL7</accession>
<organism evidence="2 3">
    <name type="scientific">Pseudomonas kribbensis</name>
    <dbReference type="NCBI Taxonomy" id="1628086"/>
    <lineage>
        <taxon>Bacteria</taxon>
        <taxon>Pseudomonadati</taxon>
        <taxon>Pseudomonadota</taxon>
        <taxon>Gammaproteobacteria</taxon>
        <taxon>Pseudomonadales</taxon>
        <taxon>Pseudomonadaceae</taxon>
        <taxon>Pseudomonas</taxon>
    </lineage>
</organism>
<protein>
    <recommendedName>
        <fullName evidence="1">DUF4435 domain-containing protein</fullName>
    </recommendedName>
</protein>
<reference evidence="2 3" key="1">
    <citation type="submission" date="2018-05" db="EMBL/GenBank/DDBJ databases">
        <title>Complete genome sequence of Pseudomonas kribbensis 46-2(T).</title>
        <authorList>
            <person name="Jeong H."/>
            <person name="Lee S.-G."/>
            <person name="Rha E."/>
            <person name="Kim H."/>
        </authorList>
    </citation>
    <scope>NUCLEOTIDE SEQUENCE [LARGE SCALE GENOMIC DNA]</scope>
    <source>
        <strain evidence="2 3">46-2</strain>
    </source>
</reference>
<keyword evidence="3" id="KW-1185">Reference proteome</keyword>
<evidence type="ECO:0000313" key="3">
    <source>
        <dbReference type="Proteomes" id="UP000253720"/>
    </source>
</evidence>
<dbReference type="EMBL" id="CP029608">
    <property type="protein sequence ID" value="AXI61933.1"/>
    <property type="molecule type" value="Genomic_DNA"/>
</dbReference>
<feature type="domain" description="DUF4435" evidence="1">
    <location>
        <begin position="34"/>
        <end position="224"/>
    </location>
</feature>
<gene>
    <name evidence="2" type="ORF">DLD99_16115</name>
</gene>
<evidence type="ECO:0000313" key="2">
    <source>
        <dbReference type="EMBL" id="AXI61933.1"/>
    </source>
</evidence>
<dbReference type="KEGG" id="pke:DLD99_16115"/>
<sequence>MRSQTMSDWDKSVGVIVSEIIMMETSSKGLYWLVEGPSDIRFFEARKDPEVELIVSGGKRNVIGSIQALTTNPVSKRMLGIVDADIDWLLAVDSIPGNIITTDPRDLEGVLLRSSAYGKVLAEFSDPAKVKAFEKNRSCTVLEYVRDIAIQFGKIRAVNDLTNSVSLRRFRPQAFMQKGAWAYDFDSVNRYAIEKGVCLSIDDLEVKIQALPEVDPWNYVRGHDAVNILAGGMICEIGRGGKVDADRIESVLRSGIEEVEFRETKLHRSIAAWNLARSTPTL</sequence>
<proteinExistence type="predicted"/>